<feature type="region of interest" description="Disordered" evidence="1">
    <location>
        <begin position="64"/>
        <end position="97"/>
    </location>
</feature>
<dbReference type="Proteomes" id="UP000254208">
    <property type="component" value="Unassembled WGS sequence"/>
</dbReference>
<name>A0A379FV98_PRORE</name>
<proteinExistence type="predicted"/>
<organism evidence="2 3">
    <name type="scientific">Providencia rettgeri</name>
    <dbReference type="NCBI Taxonomy" id="587"/>
    <lineage>
        <taxon>Bacteria</taxon>
        <taxon>Pseudomonadati</taxon>
        <taxon>Pseudomonadota</taxon>
        <taxon>Gammaproteobacteria</taxon>
        <taxon>Enterobacterales</taxon>
        <taxon>Morganellaceae</taxon>
        <taxon>Providencia</taxon>
    </lineage>
</organism>
<sequence>MSKPTGKLIRLTAGNVGAVPVGRKVNNKPLSADISLSAGDVGAYSKTETDNKVADAKKAGTDAQTKANAASTAATNANNNANGRVPSGRKVNGKPLTSDITLGAGDVGAYTKAETDSKISMSSNGAVMNIRRGAPVNPPKQNEYGPKESPAGCIVTSVRHDPTTSYGIFFTYRPLQILVNGAWKTLAGDA</sequence>
<accession>A0A379FV98</accession>
<dbReference type="RefSeq" id="WP_336298876.1">
    <property type="nucleotide sequence ID" value="NZ_CP077317.1"/>
</dbReference>
<gene>
    <name evidence="2" type="ORF">NCTC11801_03756</name>
</gene>
<dbReference type="EMBL" id="UGTZ01000001">
    <property type="protein sequence ID" value="SUC32754.1"/>
    <property type="molecule type" value="Genomic_DNA"/>
</dbReference>
<reference evidence="2 3" key="1">
    <citation type="submission" date="2018-06" db="EMBL/GenBank/DDBJ databases">
        <authorList>
            <consortium name="Pathogen Informatics"/>
            <person name="Doyle S."/>
        </authorList>
    </citation>
    <scope>NUCLEOTIDE SEQUENCE [LARGE SCALE GENOMIC DNA]</scope>
    <source>
        <strain evidence="2 3">NCTC11801</strain>
    </source>
</reference>
<evidence type="ECO:0000313" key="3">
    <source>
        <dbReference type="Proteomes" id="UP000254208"/>
    </source>
</evidence>
<evidence type="ECO:0008006" key="4">
    <source>
        <dbReference type="Google" id="ProtNLM"/>
    </source>
</evidence>
<evidence type="ECO:0000313" key="2">
    <source>
        <dbReference type="EMBL" id="SUC32754.1"/>
    </source>
</evidence>
<evidence type="ECO:0000256" key="1">
    <source>
        <dbReference type="SAM" id="MobiDB-lite"/>
    </source>
</evidence>
<protein>
    <recommendedName>
        <fullName evidence="4">Phage tail protein</fullName>
    </recommendedName>
</protein>
<dbReference type="AlphaFoldDB" id="A0A379FV98"/>
<feature type="compositionally biased region" description="Low complexity" evidence="1">
    <location>
        <begin position="67"/>
        <end position="82"/>
    </location>
</feature>
<dbReference type="GeneID" id="93674389"/>